<sequence length="676" mass="75811">MSTTTNFDFNKQTVIVSGSKRPGQTGIYRNSFMPDNLVVKPCPEVSTVFDSFQYAVSRYAKKPCLGYRPFDKKTGKYGDYVWETYEKVLERFTNFGSGLVHINDTIVKNGKKDRYMVGVWSINKPEFQLIIQANAAYNLITVPLYDTLGHDAIEYCTNHAELQIVCMTANHITSMLKLAPKIPQLKVIISIDPLEDLTEYVKKWASEYNIKIYEFSEVENLGKENPRKYNPPTSSDLFVIPYTSGTTGDPKGVMVSHENMVAVLASYFVVTQSKPGDVIISYLPLAHVFGINVEICSIFLGCPIGYYRGDIFGIFDDMKVLKPTAFPSVPRVFNRVAAMLKGHTVESTGIIGVLSRKAIKDKTENFEKTGSVTHPIWDRILLNKFRDSFGGRVKYFSTGGAPLAKDVMDFLRIAFSVSFQEGYGQTENTGLGCTTMVGDAQPSHVGPPVCSSELKLVDVPEMGYTSEDKPFPRGEICVRGKGVMVGYFKDEKKTKETIDKEGWLHSGDIGYIDARGCVVVIDRKVSIFKLSQGEFIAPEKIEQVYLRNLLLAQLFVYGDPLKSYLVGIAVPNPELFVPWANELLGGTYEFEEHVKNKKVCDALLNNMNQVGIKYGLNGFERIKAIYVEPKAFTPEDGIITATFKTKRPAMTKFYRKIIDQLYADFDKSSQTVRAKL</sequence>
<dbReference type="SMR" id="A0A015I4E3"/>
<dbReference type="PANTHER" id="PTHR43272:SF33">
    <property type="entry name" value="AMP-BINDING DOMAIN-CONTAINING PROTEIN-RELATED"/>
    <property type="match status" value="1"/>
</dbReference>
<dbReference type="InterPro" id="IPR042099">
    <property type="entry name" value="ANL_N_sf"/>
</dbReference>
<name>A0A015I4E3_RHIIW</name>
<dbReference type="GO" id="GO:0005783">
    <property type="term" value="C:endoplasmic reticulum"/>
    <property type="evidence" value="ECO:0007669"/>
    <property type="project" value="TreeGrafter"/>
</dbReference>
<evidence type="ECO:0000313" key="5">
    <source>
        <dbReference type="Proteomes" id="UP000022910"/>
    </source>
</evidence>
<dbReference type="HOGENOM" id="CLU_000022_45_4_1"/>
<dbReference type="OMA" id="KCPIVEH"/>
<dbReference type="GO" id="GO:0005524">
    <property type="term" value="F:ATP binding"/>
    <property type="evidence" value="ECO:0007669"/>
    <property type="project" value="UniProtKB-KW"/>
</dbReference>
<dbReference type="EMBL" id="JEMT01029532">
    <property type="protein sequence ID" value="EXX51882.1"/>
    <property type="molecule type" value="Genomic_DNA"/>
</dbReference>
<dbReference type="GO" id="GO:0016020">
    <property type="term" value="C:membrane"/>
    <property type="evidence" value="ECO:0007669"/>
    <property type="project" value="TreeGrafter"/>
</dbReference>
<protein>
    <submittedName>
        <fullName evidence="4">Medium-chain fatty acid-CoA ligase FAA2</fullName>
    </submittedName>
</protein>
<proteinExistence type="predicted"/>
<dbReference type="InterPro" id="IPR020845">
    <property type="entry name" value="AMP-binding_CS"/>
</dbReference>
<evidence type="ECO:0000256" key="1">
    <source>
        <dbReference type="ARBA" id="ARBA00022741"/>
    </source>
</evidence>
<gene>
    <name evidence="4" type="ORF">RirG_257890</name>
</gene>
<accession>A0A015I4E3</accession>
<keyword evidence="5" id="KW-1185">Reference proteome</keyword>
<reference evidence="4 5" key="1">
    <citation type="submission" date="2014-02" db="EMBL/GenBank/DDBJ databases">
        <title>Single nucleus genome sequencing reveals high similarity among nuclei of an endomycorrhizal fungus.</title>
        <authorList>
            <person name="Lin K."/>
            <person name="Geurts R."/>
            <person name="Zhang Z."/>
            <person name="Limpens E."/>
            <person name="Saunders D.G."/>
            <person name="Mu D."/>
            <person name="Pang E."/>
            <person name="Cao H."/>
            <person name="Cha H."/>
            <person name="Lin T."/>
            <person name="Zhou Q."/>
            <person name="Shang Y."/>
            <person name="Li Y."/>
            <person name="Ivanov S."/>
            <person name="Sharma T."/>
            <person name="Velzen R.V."/>
            <person name="Ruijter N.D."/>
            <person name="Aanen D.K."/>
            <person name="Win J."/>
            <person name="Kamoun S."/>
            <person name="Bisseling T."/>
            <person name="Huang S."/>
        </authorList>
    </citation>
    <scope>NUCLEOTIDE SEQUENCE [LARGE SCALE GENOMIC DNA]</scope>
    <source>
        <strain evidence="5">DAOM197198w</strain>
    </source>
</reference>
<dbReference type="PANTHER" id="PTHR43272">
    <property type="entry name" value="LONG-CHAIN-FATTY-ACID--COA LIGASE"/>
    <property type="match status" value="1"/>
</dbReference>
<keyword evidence="2" id="KW-0067">ATP-binding</keyword>
<dbReference type="InterPro" id="IPR000873">
    <property type="entry name" value="AMP-dep_synth/lig_dom"/>
</dbReference>
<keyword evidence="1" id="KW-0547">Nucleotide-binding</keyword>
<dbReference type="SUPFAM" id="SSF56801">
    <property type="entry name" value="Acetyl-CoA synthetase-like"/>
    <property type="match status" value="1"/>
</dbReference>
<evidence type="ECO:0000313" key="4">
    <source>
        <dbReference type="EMBL" id="EXX51882.1"/>
    </source>
</evidence>
<feature type="domain" description="AMP-dependent synthetase/ligase" evidence="3">
    <location>
        <begin position="54"/>
        <end position="488"/>
    </location>
</feature>
<keyword evidence="4" id="KW-0436">Ligase</keyword>
<dbReference type="AlphaFoldDB" id="A0A015I4E3"/>
<dbReference type="Pfam" id="PF00501">
    <property type="entry name" value="AMP-binding"/>
    <property type="match status" value="1"/>
</dbReference>
<dbReference type="GO" id="GO:0004467">
    <property type="term" value="F:long-chain fatty acid-CoA ligase activity"/>
    <property type="evidence" value="ECO:0007669"/>
    <property type="project" value="TreeGrafter"/>
</dbReference>
<dbReference type="Gene3D" id="3.40.50.12780">
    <property type="entry name" value="N-terminal domain of ligase-like"/>
    <property type="match status" value="1"/>
</dbReference>
<evidence type="ECO:0000259" key="3">
    <source>
        <dbReference type="Pfam" id="PF00501"/>
    </source>
</evidence>
<evidence type="ECO:0000256" key="2">
    <source>
        <dbReference type="ARBA" id="ARBA00022840"/>
    </source>
</evidence>
<dbReference type="OrthoDB" id="1700726at2759"/>
<dbReference type="PROSITE" id="PS00455">
    <property type="entry name" value="AMP_BINDING"/>
    <property type="match status" value="1"/>
</dbReference>
<dbReference type="STRING" id="1432141.A0A015I4E3"/>
<dbReference type="Proteomes" id="UP000022910">
    <property type="component" value="Unassembled WGS sequence"/>
</dbReference>
<organism evidence="4 5">
    <name type="scientific">Rhizophagus irregularis (strain DAOM 197198w)</name>
    <name type="common">Glomus intraradices</name>
    <dbReference type="NCBI Taxonomy" id="1432141"/>
    <lineage>
        <taxon>Eukaryota</taxon>
        <taxon>Fungi</taxon>
        <taxon>Fungi incertae sedis</taxon>
        <taxon>Mucoromycota</taxon>
        <taxon>Glomeromycotina</taxon>
        <taxon>Glomeromycetes</taxon>
        <taxon>Glomerales</taxon>
        <taxon>Glomeraceae</taxon>
        <taxon>Rhizophagus</taxon>
    </lineage>
</organism>
<comment type="caution">
    <text evidence="4">The sequence shown here is derived from an EMBL/GenBank/DDBJ whole genome shotgun (WGS) entry which is preliminary data.</text>
</comment>